<accession>A0A2P8EZJ8</accession>
<sequence length="70" mass="7537">MSDKHNLQRISTVLAIIASAFFAAVAIAGFQRTGDMMQLLLFLALALASYVIVKGLFLGIGRLLDKIDPS</sequence>
<gene>
    <name evidence="2" type="ORF">CLV44_10652</name>
</gene>
<keyword evidence="1" id="KW-1133">Transmembrane helix</keyword>
<comment type="caution">
    <text evidence="2">The sequence shown here is derived from an EMBL/GenBank/DDBJ whole genome shotgun (WGS) entry which is preliminary data.</text>
</comment>
<dbReference type="AlphaFoldDB" id="A0A2P8EZJ8"/>
<organism evidence="2 3">
    <name type="scientific">Marinobacterium halophilum</name>
    <dbReference type="NCBI Taxonomy" id="267374"/>
    <lineage>
        <taxon>Bacteria</taxon>
        <taxon>Pseudomonadati</taxon>
        <taxon>Pseudomonadota</taxon>
        <taxon>Gammaproteobacteria</taxon>
        <taxon>Oceanospirillales</taxon>
        <taxon>Oceanospirillaceae</taxon>
        <taxon>Marinobacterium</taxon>
    </lineage>
</organism>
<keyword evidence="1" id="KW-0812">Transmembrane</keyword>
<evidence type="ECO:0000256" key="1">
    <source>
        <dbReference type="SAM" id="Phobius"/>
    </source>
</evidence>
<keyword evidence="3" id="KW-1185">Reference proteome</keyword>
<evidence type="ECO:0000313" key="2">
    <source>
        <dbReference type="EMBL" id="PSL14876.1"/>
    </source>
</evidence>
<proteinExistence type="predicted"/>
<feature type="transmembrane region" description="Helical" evidence="1">
    <location>
        <begin position="36"/>
        <end position="57"/>
    </location>
</feature>
<dbReference type="EMBL" id="PYGI01000006">
    <property type="protein sequence ID" value="PSL14876.1"/>
    <property type="molecule type" value="Genomic_DNA"/>
</dbReference>
<evidence type="ECO:0000313" key="3">
    <source>
        <dbReference type="Proteomes" id="UP000242133"/>
    </source>
</evidence>
<name>A0A2P8EZJ8_9GAMM</name>
<dbReference type="RefSeq" id="WP_106591100.1">
    <property type="nucleotide sequence ID" value="NZ_PYGI01000006.1"/>
</dbReference>
<reference evidence="2 3" key="1">
    <citation type="submission" date="2018-03" db="EMBL/GenBank/DDBJ databases">
        <title>Genomic Encyclopedia of Archaeal and Bacterial Type Strains, Phase II (KMG-II): from individual species to whole genera.</title>
        <authorList>
            <person name="Goeker M."/>
        </authorList>
    </citation>
    <scope>NUCLEOTIDE SEQUENCE [LARGE SCALE GENOMIC DNA]</scope>
    <source>
        <strain evidence="2 3">DSM 17586</strain>
    </source>
</reference>
<keyword evidence="1" id="KW-0472">Membrane</keyword>
<feature type="transmembrane region" description="Helical" evidence="1">
    <location>
        <begin position="12"/>
        <end position="30"/>
    </location>
</feature>
<dbReference type="Proteomes" id="UP000242133">
    <property type="component" value="Unassembled WGS sequence"/>
</dbReference>
<protein>
    <submittedName>
        <fullName evidence="2">Uncharacterized protein</fullName>
    </submittedName>
</protein>